<dbReference type="InterPro" id="IPR006311">
    <property type="entry name" value="TAT_signal"/>
</dbReference>
<evidence type="ECO:0000256" key="2">
    <source>
        <dbReference type="SAM" id="SignalP"/>
    </source>
</evidence>
<dbReference type="Gene3D" id="3.40.190.170">
    <property type="entry name" value="Bacterial extracellular solute-binding protein, family 7"/>
    <property type="match status" value="1"/>
</dbReference>
<dbReference type="NCBIfam" id="TIGR01409">
    <property type="entry name" value="TAT_signal_seq"/>
    <property type="match status" value="1"/>
</dbReference>
<reference evidence="3 4" key="1">
    <citation type="submission" date="2021-02" db="EMBL/GenBank/DDBJ databases">
        <title>Niveibacterium changnyeongensis HC41.</title>
        <authorList>
            <person name="Kang M."/>
        </authorList>
    </citation>
    <scope>NUCLEOTIDE SEQUENCE [LARGE SCALE GENOMIC DNA]</scope>
    <source>
        <strain evidence="3 4">HC41</strain>
    </source>
</reference>
<keyword evidence="4" id="KW-1185">Reference proteome</keyword>
<dbReference type="PANTHER" id="PTHR33376">
    <property type="match status" value="1"/>
</dbReference>
<dbReference type="PANTHER" id="PTHR33376:SF5">
    <property type="entry name" value="EXTRACYTOPLASMIC SOLUTE RECEPTOR PROTEIN"/>
    <property type="match status" value="1"/>
</dbReference>
<feature type="chain" id="PRO_5045265730" evidence="2">
    <location>
        <begin position="28"/>
        <end position="366"/>
    </location>
</feature>
<evidence type="ECO:0000313" key="3">
    <source>
        <dbReference type="EMBL" id="QSI78308.1"/>
    </source>
</evidence>
<dbReference type="PIRSF" id="PIRSF039026">
    <property type="entry name" value="SiaP"/>
    <property type="match status" value="1"/>
</dbReference>
<accession>A0ABX7M9A6</accession>
<dbReference type="InterPro" id="IPR038404">
    <property type="entry name" value="TRAP_DctP_sf"/>
</dbReference>
<gene>
    <name evidence="3" type="ORF">JY500_06675</name>
</gene>
<name>A0ABX7M9A6_9RHOO</name>
<protein>
    <submittedName>
        <fullName evidence="3">TRAP transporter substrate-binding protein</fullName>
    </submittedName>
</protein>
<dbReference type="InterPro" id="IPR019546">
    <property type="entry name" value="TAT_signal_bac_arc"/>
</dbReference>
<dbReference type="InterPro" id="IPR018389">
    <property type="entry name" value="DctP_fam"/>
</dbReference>
<dbReference type="CDD" id="cd13682">
    <property type="entry name" value="PBP2_TRAP_alpha-ketoacid"/>
    <property type="match status" value="1"/>
</dbReference>
<dbReference type="InterPro" id="IPR026289">
    <property type="entry name" value="SBP_TakP-like"/>
</dbReference>
<dbReference type="RefSeq" id="WP_172203887.1">
    <property type="nucleotide sequence ID" value="NZ_CP071060.1"/>
</dbReference>
<keyword evidence="1 2" id="KW-0732">Signal</keyword>
<proteinExistence type="predicted"/>
<dbReference type="Gene3D" id="3.40.190.10">
    <property type="entry name" value="Periplasmic binding protein-like II"/>
    <property type="match status" value="1"/>
</dbReference>
<dbReference type="InterPro" id="IPR041722">
    <property type="entry name" value="TakP/all3028"/>
</dbReference>
<evidence type="ECO:0000256" key="1">
    <source>
        <dbReference type="ARBA" id="ARBA00022729"/>
    </source>
</evidence>
<organism evidence="3 4">
    <name type="scientific">Niveibacterium microcysteis</name>
    <dbReference type="NCBI Taxonomy" id="2811415"/>
    <lineage>
        <taxon>Bacteria</taxon>
        <taxon>Pseudomonadati</taxon>
        <taxon>Pseudomonadota</taxon>
        <taxon>Betaproteobacteria</taxon>
        <taxon>Rhodocyclales</taxon>
        <taxon>Rhodocyclaceae</taxon>
        <taxon>Niveibacterium</taxon>
    </lineage>
</organism>
<feature type="signal peptide" evidence="2">
    <location>
        <begin position="1"/>
        <end position="27"/>
    </location>
</feature>
<sequence>MERRSFLKNAGAGLAAGAAAVAGPAMAAELPTIKWRLASSFPKSLDTIYGAAETMAKRVAEATGGKFQIQVFAAGELVPGPGVLDAVKDGTVEIGHSASYYFVGKDPTFAFDTALPFGLNSRQQTAWMMQGGGLQLLREFFKDYNIYNIPCGNTGVQMGGWYRKEIKTVKDFEGLKMRIGGFAGKVIAKLGAVPQQIPGGDIYPALEKGTIDAAEWVGPYDDEKLGFNKVAKFYYYPGWWEGGPQLSVYVNQKQWESLPKEYKTILEDACLYAHADMQAEYDAKNPLALKKLVATGTQLRPFSAEIMAASYKAAFELYEETAASNPKFKKIYDAWKKFRDDQILWFGVAESRYDNFLQQQRSGAKK</sequence>
<dbReference type="EMBL" id="CP071060">
    <property type="protein sequence ID" value="QSI78308.1"/>
    <property type="molecule type" value="Genomic_DNA"/>
</dbReference>
<dbReference type="NCBIfam" id="NF037995">
    <property type="entry name" value="TRAP_S1"/>
    <property type="match status" value="1"/>
</dbReference>
<dbReference type="Pfam" id="PF03480">
    <property type="entry name" value="DctP"/>
    <property type="match status" value="1"/>
</dbReference>
<dbReference type="PROSITE" id="PS51318">
    <property type="entry name" value="TAT"/>
    <property type="match status" value="1"/>
</dbReference>
<dbReference type="Proteomes" id="UP000663570">
    <property type="component" value="Chromosome"/>
</dbReference>
<evidence type="ECO:0000313" key="4">
    <source>
        <dbReference type="Proteomes" id="UP000663570"/>
    </source>
</evidence>